<dbReference type="EMBL" id="NFSB01000091">
    <property type="protein sequence ID" value="OUM22665.1"/>
    <property type="molecule type" value="Genomic_DNA"/>
</dbReference>
<dbReference type="Pfam" id="PF20701">
    <property type="entry name" value="HetE-N"/>
    <property type="match status" value="1"/>
</dbReference>
<dbReference type="AlphaFoldDB" id="A0A1Y3KAK3"/>
<sequence>MDFITSAIISNAAYEIVRDGFLLTADKLKERLGRWISQDAVAAQVAEQLAKLEITDEHTPIAIERRIDKSQEFGQLMQQINAQVATVAPSTITTVNQHHSGSGDNVAGHKISYQ</sequence>
<protein>
    <submittedName>
        <fullName evidence="2">Uncharacterized protein</fullName>
    </submittedName>
</protein>
<reference evidence="2 3" key="1">
    <citation type="submission" date="2017-05" db="EMBL/GenBank/DDBJ databases">
        <title>Whole genome sequence of Pseudomonas putida isolate 1312 commercialized as a biostimulant.</title>
        <authorList>
            <person name="Crovadore J."/>
            <person name="Blanc P."/>
            <person name="Chablais R."/>
            <person name="Cochard B."/>
            <person name="Grizard D."/>
            <person name="Lefort F."/>
        </authorList>
    </citation>
    <scope>NUCLEOTIDE SEQUENCE [LARGE SCALE GENOMIC DNA]</scope>
    <source>
        <strain evidence="2 3">1312</strain>
    </source>
</reference>
<evidence type="ECO:0000256" key="1">
    <source>
        <dbReference type="SAM" id="MobiDB-lite"/>
    </source>
</evidence>
<comment type="caution">
    <text evidence="2">The sequence shown here is derived from an EMBL/GenBank/DDBJ whole genome shotgun (WGS) entry which is preliminary data.</text>
</comment>
<organism evidence="2 3">
    <name type="scientific">Pseudomonas putida</name>
    <name type="common">Arthrobacter siderocapsulatus</name>
    <dbReference type="NCBI Taxonomy" id="303"/>
    <lineage>
        <taxon>Bacteria</taxon>
        <taxon>Pseudomonadati</taxon>
        <taxon>Pseudomonadota</taxon>
        <taxon>Gammaproteobacteria</taxon>
        <taxon>Pseudomonadales</taxon>
        <taxon>Pseudomonadaceae</taxon>
        <taxon>Pseudomonas</taxon>
    </lineage>
</organism>
<dbReference type="Proteomes" id="UP000196082">
    <property type="component" value="Unassembled WGS sequence"/>
</dbReference>
<accession>A0A1Y3KAK3</accession>
<evidence type="ECO:0000313" key="3">
    <source>
        <dbReference type="Proteomes" id="UP000196082"/>
    </source>
</evidence>
<name>A0A1Y3KAK3_PSEPU</name>
<feature type="compositionally biased region" description="Polar residues" evidence="1">
    <location>
        <begin position="94"/>
        <end position="103"/>
    </location>
</feature>
<gene>
    <name evidence="2" type="ORF">B8W72_29905</name>
</gene>
<dbReference type="RefSeq" id="WP_086979348.1">
    <property type="nucleotide sequence ID" value="NZ_NFSB01000091.1"/>
</dbReference>
<evidence type="ECO:0000313" key="2">
    <source>
        <dbReference type="EMBL" id="OUM22665.1"/>
    </source>
</evidence>
<feature type="region of interest" description="Disordered" evidence="1">
    <location>
        <begin position="94"/>
        <end position="114"/>
    </location>
</feature>
<proteinExistence type="predicted"/>